<feature type="transmembrane region" description="Helical" evidence="3">
    <location>
        <begin position="432"/>
        <end position="454"/>
    </location>
</feature>
<dbReference type="PANTHER" id="PTHR35395">
    <property type="entry name" value="DUF6536 DOMAIN-CONTAINING PROTEIN"/>
    <property type="match status" value="1"/>
</dbReference>
<evidence type="ECO:0000256" key="2">
    <source>
        <dbReference type="SAM" id="MobiDB-lite"/>
    </source>
</evidence>
<comment type="caution">
    <text evidence="5">The sequence shown here is derived from an EMBL/GenBank/DDBJ whole genome shotgun (WGS) entry which is preliminary data.</text>
</comment>
<name>A0A9W4IFN1_9EURO</name>
<feature type="transmembrane region" description="Helical" evidence="3">
    <location>
        <begin position="607"/>
        <end position="628"/>
    </location>
</feature>
<feature type="coiled-coil region" evidence="1">
    <location>
        <begin position="199"/>
        <end position="226"/>
    </location>
</feature>
<proteinExistence type="predicted"/>
<feature type="transmembrane region" description="Helical" evidence="3">
    <location>
        <begin position="84"/>
        <end position="108"/>
    </location>
</feature>
<dbReference type="Proteomes" id="UP001152649">
    <property type="component" value="Unassembled WGS sequence"/>
</dbReference>
<evidence type="ECO:0000256" key="1">
    <source>
        <dbReference type="SAM" id="Coils"/>
    </source>
</evidence>
<feature type="domain" description="DUF6536" evidence="4">
    <location>
        <begin position="36"/>
        <end position="187"/>
    </location>
</feature>
<sequence>MLSTTHHIPNTSNGNNTHNETRRADTYGGTRVRGSWRFSILGGVLATTMILIANVVTIVVVYTNYHVQDHSIAFFTGSCRTASMLRTMVHIIVNILSTVLLAASNFAMQCLNSPTRTEVDKAHAERRWLTIGVPSIRNLFCVSKTKASLWLVLGASSFPLHMIWNSVVFQTHQVTDNVAVTITENFTHGAYWTVPPLSILNQERHLSIAHDRIERLQRQVQNKSLQWLDSQTCMEKYKNRFDSHVGDVLLVINASTYLPTNPSVTRNVTYMASHSSVFAIYDQYFNFGASGATFNGSACTLSRAYPPNYGDQGGAPVIYCYMQHVRDNCMTNLVPDFIAVVIICNVLKIICLVCVLRITRKEDPLCTLGDAIQSFLKSPDRYTQQCCLATKQDFEKPNIRFRTRWDICQLTKGVIWKGERTRWIKAVNPWHWALHIFSILTIIALTGIFANGIVAKVNDIHVSAEPIAIMSHHTGVLSLGIPKQNGTLVSLLLANMVQIAISYIYLGLNNILTTMLVMAEWCGYSTESKNQPKGLRVSSVVPGTEQRTTYFISLPYRWGIPKMICTTVIHWMATEIFCVARVNSYSTDPGEPILTSRFNFIYASPDAMIYGMTAAGGMCLSLLAFSFFMRFPVGIPLAGCCTASIAAACQPPQNDVTPWQQFDDNLAYQRLKWGVVQEPHDMQNGIGHATFSTDSVKPLIKGELYS</sequence>
<dbReference type="AlphaFoldDB" id="A0A9W4IFN1"/>
<organism evidence="5 6">
    <name type="scientific">Penicillium salamii</name>
    <dbReference type="NCBI Taxonomy" id="1612424"/>
    <lineage>
        <taxon>Eukaryota</taxon>
        <taxon>Fungi</taxon>
        <taxon>Dikarya</taxon>
        <taxon>Ascomycota</taxon>
        <taxon>Pezizomycotina</taxon>
        <taxon>Eurotiomycetes</taxon>
        <taxon>Eurotiomycetidae</taxon>
        <taxon>Eurotiales</taxon>
        <taxon>Aspergillaceae</taxon>
        <taxon>Penicillium</taxon>
    </lineage>
</organism>
<feature type="transmembrane region" description="Helical" evidence="3">
    <location>
        <begin position="337"/>
        <end position="356"/>
    </location>
</feature>
<reference evidence="5" key="1">
    <citation type="submission" date="2021-07" db="EMBL/GenBank/DDBJ databases">
        <authorList>
            <person name="Branca A.L. A."/>
        </authorList>
    </citation>
    <scope>NUCLEOTIDE SEQUENCE</scope>
</reference>
<evidence type="ECO:0000313" key="6">
    <source>
        <dbReference type="Proteomes" id="UP001152649"/>
    </source>
</evidence>
<keyword evidence="3" id="KW-1133">Transmembrane helix</keyword>
<dbReference type="EMBL" id="CAJVPG010000044">
    <property type="protein sequence ID" value="CAG8273525.1"/>
    <property type="molecule type" value="Genomic_DNA"/>
</dbReference>
<evidence type="ECO:0000256" key="3">
    <source>
        <dbReference type="SAM" id="Phobius"/>
    </source>
</evidence>
<evidence type="ECO:0000313" key="5">
    <source>
        <dbReference type="EMBL" id="CAG8273525.1"/>
    </source>
</evidence>
<evidence type="ECO:0000259" key="4">
    <source>
        <dbReference type="Pfam" id="PF20163"/>
    </source>
</evidence>
<dbReference type="OrthoDB" id="5429634at2759"/>
<dbReference type="InterPro" id="IPR046623">
    <property type="entry name" value="DUF6536"/>
</dbReference>
<keyword evidence="1" id="KW-0175">Coiled coil</keyword>
<dbReference type="Pfam" id="PF20163">
    <property type="entry name" value="DUF6536"/>
    <property type="match status" value="1"/>
</dbReference>
<dbReference type="PANTHER" id="PTHR35395:SF1">
    <property type="entry name" value="DUF6536 DOMAIN-CONTAINING PROTEIN"/>
    <property type="match status" value="1"/>
</dbReference>
<keyword evidence="3" id="KW-0472">Membrane</keyword>
<feature type="compositionally biased region" description="Polar residues" evidence="2">
    <location>
        <begin position="1"/>
        <end position="18"/>
    </location>
</feature>
<protein>
    <recommendedName>
        <fullName evidence="4">DUF6536 domain-containing protein</fullName>
    </recommendedName>
</protein>
<feature type="transmembrane region" description="Helical" evidence="3">
    <location>
        <begin position="488"/>
        <end position="508"/>
    </location>
</feature>
<accession>A0A9W4IFN1</accession>
<keyword evidence="3" id="KW-0812">Transmembrane</keyword>
<feature type="region of interest" description="Disordered" evidence="2">
    <location>
        <begin position="1"/>
        <end position="26"/>
    </location>
</feature>
<keyword evidence="6" id="KW-1185">Reference proteome</keyword>
<gene>
    <name evidence="5" type="ORF">PSALAMII_LOCUS1242</name>
</gene>
<feature type="transmembrane region" description="Helical" evidence="3">
    <location>
        <begin position="40"/>
        <end position="63"/>
    </location>
</feature>